<reference evidence="2 3" key="1">
    <citation type="submission" date="2019-05" db="EMBL/GenBank/DDBJ databases">
        <title>Another draft genome of Portunus trituberculatus and its Hox gene families provides insights of decapod evolution.</title>
        <authorList>
            <person name="Jeong J.-H."/>
            <person name="Song I."/>
            <person name="Kim S."/>
            <person name="Choi T."/>
            <person name="Kim D."/>
            <person name="Ryu S."/>
            <person name="Kim W."/>
        </authorList>
    </citation>
    <scope>NUCLEOTIDE SEQUENCE [LARGE SCALE GENOMIC DNA]</scope>
    <source>
        <tissue evidence="2">Muscle</tissue>
    </source>
</reference>
<sequence length="127" mass="14519">MHVLFHFPLQNSVLFSSLLYIPFFSLSSSSSLTFQFSQTHPFFLPRPSTVHSFSTYQHTISLPSHRSLCHPLRQRSPSSSPPHLPCPPTGPASQRIQDSTPPRSIKRIFISITTWVQHCRRFACRLS</sequence>
<proteinExistence type="predicted"/>
<evidence type="ECO:0000313" key="3">
    <source>
        <dbReference type="Proteomes" id="UP000324222"/>
    </source>
</evidence>
<dbReference type="EMBL" id="VSRR010154308">
    <property type="protein sequence ID" value="MPD07017.1"/>
    <property type="molecule type" value="Genomic_DNA"/>
</dbReference>
<dbReference type="AlphaFoldDB" id="A0A5B7KJJ1"/>
<gene>
    <name evidence="2" type="ORF">E2C01_102858</name>
</gene>
<organism evidence="2 3">
    <name type="scientific">Portunus trituberculatus</name>
    <name type="common">Swimming crab</name>
    <name type="synonym">Neptunus trituberculatus</name>
    <dbReference type="NCBI Taxonomy" id="210409"/>
    <lineage>
        <taxon>Eukaryota</taxon>
        <taxon>Metazoa</taxon>
        <taxon>Ecdysozoa</taxon>
        <taxon>Arthropoda</taxon>
        <taxon>Crustacea</taxon>
        <taxon>Multicrustacea</taxon>
        <taxon>Malacostraca</taxon>
        <taxon>Eumalacostraca</taxon>
        <taxon>Eucarida</taxon>
        <taxon>Decapoda</taxon>
        <taxon>Pleocyemata</taxon>
        <taxon>Brachyura</taxon>
        <taxon>Eubrachyura</taxon>
        <taxon>Portunoidea</taxon>
        <taxon>Portunidae</taxon>
        <taxon>Portuninae</taxon>
        <taxon>Portunus</taxon>
    </lineage>
</organism>
<name>A0A5B7KJJ1_PORTR</name>
<accession>A0A5B7KJJ1</accession>
<feature type="compositionally biased region" description="Pro residues" evidence="1">
    <location>
        <begin position="79"/>
        <end position="90"/>
    </location>
</feature>
<feature type="compositionally biased region" description="Polar residues" evidence="1">
    <location>
        <begin position="91"/>
        <end position="100"/>
    </location>
</feature>
<evidence type="ECO:0000256" key="1">
    <source>
        <dbReference type="SAM" id="MobiDB-lite"/>
    </source>
</evidence>
<dbReference type="Proteomes" id="UP000324222">
    <property type="component" value="Unassembled WGS sequence"/>
</dbReference>
<protein>
    <submittedName>
        <fullName evidence="2">Uncharacterized protein</fullName>
    </submittedName>
</protein>
<keyword evidence="3" id="KW-1185">Reference proteome</keyword>
<evidence type="ECO:0000313" key="2">
    <source>
        <dbReference type="EMBL" id="MPD07017.1"/>
    </source>
</evidence>
<feature type="region of interest" description="Disordered" evidence="1">
    <location>
        <begin position="71"/>
        <end position="100"/>
    </location>
</feature>
<comment type="caution">
    <text evidence="2">The sequence shown here is derived from an EMBL/GenBank/DDBJ whole genome shotgun (WGS) entry which is preliminary data.</text>
</comment>